<dbReference type="Gene3D" id="2.60.120.10">
    <property type="entry name" value="Jelly Rolls"/>
    <property type="match status" value="1"/>
</dbReference>
<proteinExistence type="predicted"/>
<dbReference type="PRINTS" id="PR00032">
    <property type="entry name" value="HTHARAC"/>
</dbReference>
<sequence>MELNRLQIADFLPDRSMAAYEMYLADEVPWHGHEFYECTMIVSGTGKHRLNSEELTLQRGDVFVLTPGDFHAIAPDNEEALVVVNIIFKESCITKETWKWLFADSWNAIQCQVGIEAIENAQLIYREYEANEPGAERMMRALLEQLLICIFRQVRHNAEKVNTARLPLSSGELDEPIRAAQRYIHHRFRESITLQSAAKQAGWSPPYFSERFKKATGMTFQIYVQQLRLQCARTMLAESDWRVTEICYASGFNNLAHFERVYKKRFGCSPRDSRKGAKG</sequence>
<dbReference type="Pfam" id="PF02311">
    <property type="entry name" value="AraC_binding"/>
    <property type="match status" value="1"/>
</dbReference>
<keyword evidence="3" id="KW-0804">Transcription</keyword>
<keyword evidence="2" id="KW-0238">DNA-binding</keyword>
<dbReference type="RefSeq" id="WP_233698448.1">
    <property type="nucleotide sequence ID" value="NZ_JAJNBZ010000025.1"/>
</dbReference>
<evidence type="ECO:0000256" key="1">
    <source>
        <dbReference type="ARBA" id="ARBA00023015"/>
    </source>
</evidence>
<dbReference type="Proteomes" id="UP001199916">
    <property type="component" value="Unassembled WGS sequence"/>
</dbReference>
<keyword evidence="1" id="KW-0805">Transcription regulation</keyword>
<dbReference type="InterPro" id="IPR018060">
    <property type="entry name" value="HTH_AraC"/>
</dbReference>
<evidence type="ECO:0000259" key="4">
    <source>
        <dbReference type="PROSITE" id="PS01124"/>
    </source>
</evidence>
<dbReference type="InterPro" id="IPR009057">
    <property type="entry name" value="Homeodomain-like_sf"/>
</dbReference>
<dbReference type="SUPFAM" id="SSF51215">
    <property type="entry name" value="Regulatory protein AraC"/>
    <property type="match status" value="1"/>
</dbReference>
<dbReference type="Pfam" id="PF12833">
    <property type="entry name" value="HTH_18"/>
    <property type="match status" value="1"/>
</dbReference>
<dbReference type="PANTHER" id="PTHR43280">
    <property type="entry name" value="ARAC-FAMILY TRANSCRIPTIONAL REGULATOR"/>
    <property type="match status" value="1"/>
</dbReference>
<evidence type="ECO:0000313" key="6">
    <source>
        <dbReference type="Proteomes" id="UP001199916"/>
    </source>
</evidence>
<dbReference type="InterPro" id="IPR020449">
    <property type="entry name" value="Tscrpt_reg_AraC-type_HTH"/>
</dbReference>
<dbReference type="PANTHER" id="PTHR43280:SF2">
    <property type="entry name" value="HTH-TYPE TRANSCRIPTIONAL REGULATOR EXSA"/>
    <property type="match status" value="1"/>
</dbReference>
<accession>A0ABS8YJY7</accession>
<dbReference type="SMART" id="SM00342">
    <property type="entry name" value="HTH_ARAC"/>
    <property type="match status" value="1"/>
</dbReference>
<reference evidence="5 6" key="1">
    <citation type="submission" date="2021-11" db="EMBL/GenBank/DDBJ databases">
        <title>Draft genome sequence of Paenibacillus profundus YoMME, a new Gram-positive bacteria with exoelectrogenic properties.</title>
        <authorList>
            <person name="Hubenova Y."/>
            <person name="Hubenova E."/>
            <person name="Manasiev Y."/>
            <person name="Peykov S."/>
            <person name="Mitov M."/>
        </authorList>
    </citation>
    <scope>NUCLEOTIDE SEQUENCE [LARGE SCALE GENOMIC DNA]</scope>
    <source>
        <strain evidence="5 6">YoMME</strain>
    </source>
</reference>
<gene>
    <name evidence="5" type="ORF">LQV63_23265</name>
</gene>
<dbReference type="EMBL" id="JAJNBZ010000025">
    <property type="protein sequence ID" value="MCE5172203.1"/>
    <property type="molecule type" value="Genomic_DNA"/>
</dbReference>
<dbReference type="SUPFAM" id="SSF46689">
    <property type="entry name" value="Homeodomain-like"/>
    <property type="match status" value="2"/>
</dbReference>
<dbReference type="PROSITE" id="PS00041">
    <property type="entry name" value="HTH_ARAC_FAMILY_1"/>
    <property type="match status" value="1"/>
</dbReference>
<keyword evidence="6" id="KW-1185">Reference proteome</keyword>
<dbReference type="InterPro" id="IPR018062">
    <property type="entry name" value="HTH_AraC-typ_CS"/>
</dbReference>
<evidence type="ECO:0000256" key="3">
    <source>
        <dbReference type="ARBA" id="ARBA00023163"/>
    </source>
</evidence>
<protein>
    <submittedName>
        <fullName evidence="5">AraC family transcriptional regulator</fullName>
    </submittedName>
</protein>
<comment type="caution">
    <text evidence="5">The sequence shown here is derived from an EMBL/GenBank/DDBJ whole genome shotgun (WGS) entry which is preliminary data.</text>
</comment>
<organism evidence="5 6">
    <name type="scientific">Paenibacillus profundus</name>
    <dbReference type="NCBI Taxonomy" id="1173085"/>
    <lineage>
        <taxon>Bacteria</taxon>
        <taxon>Bacillati</taxon>
        <taxon>Bacillota</taxon>
        <taxon>Bacilli</taxon>
        <taxon>Bacillales</taxon>
        <taxon>Paenibacillaceae</taxon>
        <taxon>Paenibacillus</taxon>
    </lineage>
</organism>
<dbReference type="InterPro" id="IPR014710">
    <property type="entry name" value="RmlC-like_jellyroll"/>
</dbReference>
<dbReference type="InterPro" id="IPR003313">
    <property type="entry name" value="AraC-bd"/>
</dbReference>
<dbReference type="PROSITE" id="PS01124">
    <property type="entry name" value="HTH_ARAC_FAMILY_2"/>
    <property type="match status" value="1"/>
</dbReference>
<dbReference type="Gene3D" id="1.10.10.60">
    <property type="entry name" value="Homeodomain-like"/>
    <property type="match status" value="2"/>
</dbReference>
<dbReference type="InterPro" id="IPR037923">
    <property type="entry name" value="HTH-like"/>
</dbReference>
<feature type="domain" description="HTH araC/xylS-type" evidence="4">
    <location>
        <begin position="178"/>
        <end position="276"/>
    </location>
</feature>
<evidence type="ECO:0000313" key="5">
    <source>
        <dbReference type="EMBL" id="MCE5172203.1"/>
    </source>
</evidence>
<evidence type="ECO:0000256" key="2">
    <source>
        <dbReference type="ARBA" id="ARBA00023125"/>
    </source>
</evidence>
<name>A0ABS8YJY7_9BACL</name>